<dbReference type="SUPFAM" id="SSF57850">
    <property type="entry name" value="RING/U-box"/>
    <property type="match status" value="1"/>
</dbReference>
<comment type="catalytic activity">
    <reaction evidence="1 15">
        <text>S-ubiquitinyl-[E2 ubiquitin-conjugating enzyme]-L-cysteine + [acceptor protein]-L-lysine = [E2 ubiquitin-conjugating enzyme]-L-cysteine + N(6)-ubiquitinyl-[acceptor protein]-L-lysine.</text>
        <dbReference type="EC" id="2.3.2.27"/>
    </reaction>
</comment>
<comment type="pathway">
    <text evidence="3 15">Protein modification; protein ubiquitination.</text>
</comment>
<dbReference type="Pfam" id="PF00097">
    <property type="entry name" value="zf-C3HC4"/>
    <property type="match status" value="1"/>
</dbReference>
<dbReference type="PANTHER" id="PTHR23163:SF0">
    <property type="entry name" value="E3 UBIQUITIN-PROTEIN LIGASE BRE1"/>
    <property type="match status" value="1"/>
</dbReference>
<evidence type="ECO:0000256" key="8">
    <source>
        <dbReference type="ARBA" id="ARBA00022786"/>
    </source>
</evidence>
<evidence type="ECO:0000259" key="18">
    <source>
        <dbReference type="PROSITE" id="PS50089"/>
    </source>
</evidence>
<dbReference type="EMBL" id="JAVFHQ010000035">
    <property type="protein sequence ID" value="KAK4543143.1"/>
    <property type="molecule type" value="Genomic_DNA"/>
</dbReference>
<evidence type="ECO:0000256" key="4">
    <source>
        <dbReference type="ARBA" id="ARBA00005555"/>
    </source>
</evidence>
<organism evidence="19 20">
    <name type="scientific">Oleoguttula mirabilis</name>
    <dbReference type="NCBI Taxonomy" id="1507867"/>
    <lineage>
        <taxon>Eukaryota</taxon>
        <taxon>Fungi</taxon>
        <taxon>Dikarya</taxon>
        <taxon>Ascomycota</taxon>
        <taxon>Pezizomycotina</taxon>
        <taxon>Dothideomycetes</taxon>
        <taxon>Dothideomycetidae</taxon>
        <taxon>Mycosphaerellales</taxon>
        <taxon>Teratosphaeriaceae</taxon>
        <taxon>Oleoguttula</taxon>
    </lineage>
</organism>
<dbReference type="InterPro" id="IPR018957">
    <property type="entry name" value="Znf_C3HC4_RING-type"/>
</dbReference>
<dbReference type="PROSITE" id="PS00518">
    <property type="entry name" value="ZF_RING_1"/>
    <property type="match status" value="1"/>
</dbReference>
<comment type="similarity">
    <text evidence="4 15">Belongs to the BRE1 family.</text>
</comment>
<dbReference type="SMART" id="SM00184">
    <property type="entry name" value="RING"/>
    <property type="match status" value="1"/>
</dbReference>
<keyword evidence="11 15" id="KW-0175">Coiled coil</keyword>
<feature type="compositionally biased region" description="Polar residues" evidence="17">
    <location>
        <begin position="249"/>
        <end position="259"/>
    </location>
</feature>
<name>A0AAV9JD04_9PEZI</name>
<feature type="coiled-coil region" evidence="16">
    <location>
        <begin position="471"/>
        <end position="533"/>
    </location>
</feature>
<comment type="caution">
    <text evidence="19">The sequence shown here is derived from an EMBL/GenBank/DDBJ whole genome shotgun (WGS) entry which is preliminary data.</text>
</comment>
<evidence type="ECO:0000256" key="1">
    <source>
        <dbReference type="ARBA" id="ARBA00000900"/>
    </source>
</evidence>
<keyword evidence="5 15" id="KW-0808">Transferase</keyword>
<feature type="coiled-coil region" evidence="16">
    <location>
        <begin position="639"/>
        <end position="666"/>
    </location>
</feature>
<protein>
    <recommendedName>
        <fullName evidence="15">E3 ubiquitin protein ligase</fullName>
        <ecNumber evidence="15">2.3.2.27</ecNumber>
    </recommendedName>
</protein>
<evidence type="ECO:0000256" key="10">
    <source>
        <dbReference type="ARBA" id="ARBA00022853"/>
    </source>
</evidence>
<feature type="coiled-coil region" evidence="16">
    <location>
        <begin position="576"/>
        <end position="610"/>
    </location>
</feature>
<dbReference type="CDD" id="cd16499">
    <property type="entry name" value="RING-HC_Bre1-like"/>
    <property type="match status" value="1"/>
</dbReference>
<evidence type="ECO:0000256" key="14">
    <source>
        <dbReference type="PROSITE-ProRule" id="PRU00175"/>
    </source>
</evidence>
<dbReference type="PROSITE" id="PS50089">
    <property type="entry name" value="ZF_RING_2"/>
    <property type="match status" value="1"/>
</dbReference>
<dbReference type="GO" id="GO:0008270">
    <property type="term" value="F:zinc ion binding"/>
    <property type="evidence" value="ECO:0007669"/>
    <property type="project" value="UniProtKB-KW"/>
</dbReference>
<dbReference type="AlphaFoldDB" id="A0AAV9JD04"/>
<dbReference type="InterPro" id="IPR017907">
    <property type="entry name" value="Znf_RING_CS"/>
</dbReference>
<evidence type="ECO:0000256" key="11">
    <source>
        <dbReference type="ARBA" id="ARBA00023054"/>
    </source>
</evidence>
<comment type="subcellular location">
    <subcellularLocation>
        <location evidence="2 15">Nucleus</location>
    </subcellularLocation>
</comment>
<comment type="function">
    <text evidence="13">E3 ubiquitin-protein ligase that mediates monoubiquitination of histone H2B to form H2BK123ub1. H2BK123ub1 gives a specific tag for epigenetic transcriptional activation and is also a prerequisite for H3K4me and H3K79me formation.</text>
</comment>
<dbReference type="InterPro" id="IPR058643">
    <property type="entry name" value="BRE1-like_CC"/>
</dbReference>
<evidence type="ECO:0000256" key="7">
    <source>
        <dbReference type="ARBA" id="ARBA00022771"/>
    </source>
</evidence>
<keyword evidence="12 15" id="KW-0539">Nucleus</keyword>
<dbReference type="Pfam" id="PF08647">
    <property type="entry name" value="BRE1"/>
    <property type="match status" value="1"/>
</dbReference>
<evidence type="ECO:0000256" key="15">
    <source>
        <dbReference type="RuleBase" id="RU365038"/>
    </source>
</evidence>
<evidence type="ECO:0000313" key="20">
    <source>
        <dbReference type="Proteomes" id="UP001324427"/>
    </source>
</evidence>
<dbReference type="Gene3D" id="3.30.40.10">
    <property type="entry name" value="Zinc/RING finger domain, C3HC4 (zinc finger)"/>
    <property type="match status" value="1"/>
</dbReference>
<evidence type="ECO:0000256" key="17">
    <source>
        <dbReference type="SAM" id="MobiDB-lite"/>
    </source>
</evidence>
<keyword evidence="7 14" id="KW-0863">Zinc-finger</keyword>
<proteinExistence type="inferred from homology"/>
<evidence type="ECO:0000256" key="3">
    <source>
        <dbReference type="ARBA" id="ARBA00004906"/>
    </source>
</evidence>
<feature type="region of interest" description="Disordered" evidence="17">
    <location>
        <begin position="245"/>
        <end position="277"/>
    </location>
</feature>
<evidence type="ECO:0000313" key="19">
    <source>
        <dbReference type="EMBL" id="KAK4543143.1"/>
    </source>
</evidence>
<keyword evidence="10 15" id="KW-0156">Chromatin regulator</keyword>
<dbReference type="GO" id="GO:0033503">
    <property type="term" value="C:HULC complex"/>
    <property type="evidence" value="ECO:0007669"/>
    <property type="project" value="TreeGrafter"/>
</dbReference>
<dbReference type="GO" id="GO:0016567">
    <property type="term" value="P:protein ubiquitination"/>
    <property type="evidence" value="ECO:0007669"/>
    <property type="project" value="UniProtKB-UniRule"/>
</dbReference>
<keyword evidence="6 15" id="KW-0479">Metal-binding</keyword>
<feature type="coiled-coil region" evidence="16">
    <location>
        <begin position="178"/>
        <end position="216"/>
    </location>
</feature>
<dbReference type="GO" id="GO:0006325">
    <property type="term" value="P:chromatin organization"/>
    <property type="evidence" value="ECO:0007669"/>
    <property type="project" value="UniProtKB-KW"/>
</dbReference>
<keyword evidence="20" id="KW-1185">Reference proteome</keyword>
<evidence type="ECO:0000256" key="13">
    <source>
        <dbReference type="ARBA" id="ARBA00059679"/>
    </source>
</evidence>
<feature type="domain" description="RING-type" evidence="18">
    <location>
        <begin position="684"/>
        <end position="722"/>
    </location>
</feature>
<reference evidence="19 20" key="1">
    <citation type="submission" date="2021-11" db="EMBL/GenBank/DDBJ databases">
        <title>Black yeast isolated from Biological Soil Crust.</title>
        <authorList>
            <person name="Kurbessoian T."/>
        </authorList>
    </citation>
    <scope>NUCLEOTIDE SEQUENCE [LARGE SCALE GENOMIC DNA]</scope>
    <source>
        <strain evidence="19 20">CCFEE 5522</strain>
    </source>
</reference>
<dbReference type="EC" id="2.3.2.27" evidence="15"/>
<evidence type="ECO:0000256" key="16">
    <source>
        <dbReference type="SAM" id="Coils"/>
    </source>
</evidence>
<evidence type="ECO:0000256" key="12">
    <source>
        <dbReference type="ARBA" id="ARBA00023242"/>
    </source>
</evidence>
<feature type="compositionally biased region" description="Basic and acidic residues" evidence="17">
    <location>
        <begin position="41"/>
        <end position="62"/>
    </location>
</feature>
<feature type="region of interest" description="Disordered" evidence="17">
    <location>
        <begin position="20"/>
        <end position="62"/>
    </location>
</feature>
<dbReference type="InterPro" id="IPR013956">
    <property type="entry name" value="E3_ubiquit_lig_Bre1"/>
</dbReference>
<dbReference type="GO" id="GO:0061630">
    <property type="term" value="F:ubiquitin protein ligase activity"/>
    <property type="evidence" value="ECO:0007669"/>
    <property type="project" value="UniProtKB-EC"/>
</dbReference>
<dbReference type="InterPro" id="IPR001841">
    <property type="entry name" value="Znf_RING"/>
</dbReference>
<dbReference type="GO" id="GO:0005634">
    <property type="term" value="C:nucleus"/>
    <property type="evidence" value="ECO:0007669"/>
    <property type="project" value="UniProtKB-SubCell"/>
</dbReference>
<feature type="coiled-coil region" evidence="16">
    <location>
        <begin position="287"/>
        <end position="413"/>
    </location>
</feature>
<keyword evidence="8 15" id="KW-0833">Ubl conjugation pathway</keyword>
<evidence type="ECO:0000256" key="5">
    <source>
        <dbReference type="ARBA" id="ARBA00022679"/>
    </source>
</evidence>
<dbReference type="PANTHER" id="PTHR23163">
    <property type="entry name" value="RING FINGER PROTEIN-RELATED"/>
    <property type="match status" value="1"/>
</dbReference>
<dbReference type="Proteomes" id="UP001324427">
    <property type="component" value="Unassembled WGS sequence"/>
</dbReference>
<evidence type="ECO:0000256" key="6">
    <source>
        <dbReference type="ARBA" id="ARBA00022723"/>
    </source>
</evidence>
<evidence type="ECO:0000256" key="2">
    <source>
        <dbReference type="ARBA" id="ARBA00004123"/>
    </source>
</evidence>
<evidence type="ECO:0000256" key="9">
    <source>
        <dbReference type="ARBA" id="ARBA00022833"/>
    </source>
</evidence>
<feature type="coiled-coil region" evidence="16">
    <location>
        <begin position="64"/>
        <end position="91"/>
    </location>
</feature>
<accession>A0AAV9JD04</accession>
<gene>
    <name evidence="19" type="ORF">LTR36_005921</name>
</gene>
<keyword evidence="9 15" id="KW-0862">Zinc</keyword>
<dbReference type="Pfam" id="PF26095">
    <property type="entry name" value="CC_Bre1"/>
    <property type="match status" value="1"/>
</dbReference>
<sequence length="737" mass="83031">MTTTQAAPVAIPSFDKVKMEERKRSLAPEADDLAPSRKRLLKDENGQAMRMDAEKEKDVESYQKDALMRQMKEYKRQKKDYEDSYNDLVKKCKYHDDHLRTIDAWFAQLLDEVRVLAGQAIPTPPPSATFISGEDMYGSALLFESNDLFSDHLQSRSASIKAAISDLFGRMPSVSPDVEDLRRQLNDLLAREKDHAVELRKALDDQESLNERLETASYRYIKAEKMLDRAKSAQVQKLERQAIMGGNGEASSPTMSKKSGTPIKSEHAGTNGEVENGISTAEAESARKEAMAVAEKQKAQVEEIELENDRLTNELSAARTKLVSLTDDDYAETSLFKTLKSTHEDVIKRVNDLEATNVQLREEAQMYQAERTSFRRQIDDEVRESMMESEAQIARAETDLSRIRNIRDEIAAELNIRRTQEETRRLSADQARELAEARDSRIVSLESEIERMKLRLGETTPTAGALEDLDMDALKAKLQALDSQHAMLSRELNSMADAFNKTSALASRKVDEIASQEELVLRLQAEKTKADQKYFAAMKAKDVREGELRAQKLQNARSSEIVTQLKDTEGKTRELVTNLERQVAESKECVAKLDQQHRALEQKAKEAVIVTEGLKKQLEELKTMVGVKDKDSLAAAKAKREAEVELERCQSRLEDTRKLYEALRKTRAADNSASSDDWRKIAICPVCNANIRNTALKLCGHVFCQSCVKDLISNRSRKCPSCGKAFGNGDHMGIVLT</sequence>
<dbReference type="InterPro" id="IPR013083">
    <property type="entry name" value="Znf_RING/FYVE/PHD"/>
</dbReference>